<protein>
    <submittedName>
        <fullName evidence="1">Uncharacterized protein</fullName>
    </submittedName>
</protein>
<dbReference type="Proteomes" id="UP000799324">
    <property type="component" value="Unassembled WGS sequence"/>
</dbReference>
<keyword evidence="2" id="KW-1185">Reference proteome</keyword>
<evidence type="ECO:0000313" key="2">
    <source>
        <dbReference type="Proteomes" id="UP000799324"/>
    </source>
</evidence>
<reference evidence="1" key="1">
    <citation type="journal article" date="2020" name="Stud. Mycol.">
        <title>101 Dothideomycetes genomes: a test case for predicting lifestyles and emergence of pathogens.</title>
        <authorList>
            <person name="Haridas S."/>
            <person name="Albert R."/>
            <person name="Binder M."/>
            <person name="Bloem J."/>
            <person name="Labutti K."/>
            <person name="Salamov A."/>
            <person name="Andreopoulos B."/>
            <person name="Baker S."/>
            <person name="Barry K."/>
            <person name="Bills G."/>
            <person name="Bluhm B."/>
            <person name="Cannon C."/>
            <person name="Castanera R."/>
            <person name="Culley D."/>
            <person name="Daum C."/>
            <person name="Ezra D."/>
            <person name="Gonzalez J."/>
            <person name="Henrissat B."/>
            <person name="Kuo A."/>
            <person name="Liang C."/>
            <person name="Lipzen A."/>
            <person name="Lutzoni F."/>
            <person name="Magnuson J."/>
            <person name="Mondo S."/>
            <person name="Nolan M."/>
            <person name="Ohm R."/>
            <person name="Pangilinan J."/>
            <person name="Park H.-J."/>
            <person name="Ramirez L."/>
            <person name="Alfaro M."/>
            <person name="Sun H."/>
            <person name="Tritt A."/>
            <person name="Yoshinaga Y."/>
            <person name="Zwiers L.-H."/>
            <person name="Turgeon B."/>
            <person name="Goodwin S."/>
            <person name="Spatafora J."/>
            <person name="Crous P."/>
            <person name="Grigoriev I."/>
        </authorList>
    </citation>
    <scope>NUCLEOTIDE SEQUENCE</scope>
    <source>
        <strain evidence="1">CBS 122681</strain>
    </source>
</reference>
<evidence type="ECO:0000313" key="1">
    <source>
        <dbReference type="EMBL" id="KAF2660416.1"/>
    </source>
</evidence>
<name>A0A6A6TLT6_9PLEO</name>
<gene>
    <name evidence="1" type="ORF">K491DRAFT_674911</name>
</gene>
<dbReference type="AlphaFoldDB" id="A0A6A6TLT6"/>
<accession>A0A6A6TLT6</accession>
<organism evidence="1 2">
    <name type="scientific">Lophiostoma macrostomum CBS 122681</name>
    <dbReference type="NCBI Taxonomy" id="1314788"/>
    <lineage>
        <taxon>Eukaryota</taxon>
        <taxon>Fungi</taxon>
        <taxon>Dikarya</taxon>
        <taxon>Ascomycota</taxon>
        <taxon>Pezizomycotina</taxon>
        <taxon>Dothideomycetes</taxon>
        <taxon>Pleosporomycetidae</taxon>
        <taxon>Pleosporales</taxon>
        <taxon>Lophiostomataceae</taxon>
        <taxon>Lophiostoma</taxon>
    </lineage>
</organism>
<dbReference type="EMBL" id="MU004300">
    <property type="protein sequence ID" value="KAF2660416.1"/>
    <property type="molecule type" value="Genomic_DNA"/>
</dbReference>
<proteinExistence type="predicted"/>
<sequence>MDMAASGPFIRASSQQNAAFPESVPIEDTARVRQVQRLARGPVLAAFVGNRQGQSLPKTRLGAIDTVAGFILIWRQSLGGGVMDALDPNATAAASIVTPDILSRQDKENPTILASEPGEDSRVPLFSRVWMQCLAAKSDDLGHPGIREPGHKQRSGNAIAEGAATVPLKHAAILCLGSADDDK</sequence>